<accession>A0ABV6HNE3</accession>
<reference evidence="1 2" key="1">
    <citation type="submission" date="2024-09" db="EMBL/GenBank/DDBJ databases">
        <authorList>
            <person name="Sun Q."/>
            <person name="Mori K."/>
        </authorList>
    </citation>
    <scope>NUCLEOTIDE SEQUENCE [LARGE SCALE GENOMIC DNA]</scope>
    <source>
        <strain evidence="1 2">CCM 7765</strain>
    </source>
</reference>
<evidence type="ECO:0000313" key="2">
    <source>
        <dbReference type="Proteomes" id="UP001589774"/>
    </source>
</evidence>
<evidence type="ECO:0000313" key="1">
    <source>
        <dbReference type="EMBL" id="MFC0320231.1"/>
    </source>
</evidence>
<comment type="caution">
    <text evidence="1">The sequence shown here is derived from an EMBL/GenBank/DDBJ whole genome shotgun (WGS) entry which is preliminary data.</text>
</comment>
<dbReference type="EMBL" id="JBHLWO010000002">
    <property type="protein sequence ID" value="MFC0320231.1"/>
    <property type="molecule type" value="Genomic_DNA"/>
</dbReference>
<dbReference type="RefSeq" id="WP_377477433.1">
    <property type="nucleotide sequence ID" value="NZ_JBHLWO010000002.1"/>
</dbReference>
<evidence type="ECO:0008006" key="3">
    <source>
        <dbReference type="Google" id="ProtNLM"/>
    </source>
</evidence>
<organism evidence="1 2">
    <name type="scientific">Olivibacter oleidegradans</name>
    <dbReference type="NCBI Taxonomy" id="760123"/>
    <lineage>
        <taxon>Bacteria</taxon>
        <taxon>Pseudomonadati</taxon>
        <taxon>Bacteroidota</taxon>
        <taxon>Sphingobacteriia</taxon>
        <taxon>Sphingobacteriales</taxon>
        <taxon>Sphingobacteriaceae</taxon>
        <taxon>Olivibacter</taxon>
    </lineage>
</organism>
<protein>
    <recommendedName>
        <fullName evidence="3">Histidine kinase/DNA gyrase B/HSP90-like ATPase</fullName>
    </recommendedName>
</protein>
<dbReference type="Proteomes" id="UP001589774">
    <property type="component" value="Unassembled WGS sequence"/>
</dbReference>
<name>A0ABV6HNE3_9SPHI</name>
<proteinExistence type="predicted"/>
<keyword evidence="2" id="KW-1185">Reference proteome</keyword>
<sequence>MALIKIKNTLKISDFDKLYKDLYFLIDEKSVIDVELPKQINKNFFSVTSGLIQFVATWIRFGHAGKLIIDLENEKDQIEKIYQEEFFFPVIAMVWNDVDIINLSGKSFRSILRKHQNEFTVRMRKIEPLKGEKLLLVNFDHFDNNSGILPFFEIKNSFVTNEESLHDSLRLPILNEVLKYSRRSREDFSKIFTDISGIIYELMKNTFEWARDDEFQVPFSPSIRGVYVRFFKRSRTTLLEEYQKSKPIREYFSNEINIENNDLGQVYFIEISVFDSGSGFVRKFKNVENENTSDIDIIKKCLIKNQTSSTSLFKEEKGIGLDRILKILNNKGFLKITTDKYSLYRNLIESVYKPISIDNFQDVELRDWWTQSDTKFTKSRLTSGSNINILYPLSQSPKTI</sequence>
<gene>
    <name evidence="1" type="ORF">ACFFI0_18035</name>
</gene>